<geneLocation type="plasmid" evidence="2">
    <name>pedy32-46i</name>
</geneLocation>
<proteinExistence type="predicted"/>
<dbReference type="EMBL" id="CP031166">
    <property type="protein sequence ID" value="AXV09866.1"/>
    <property type="molecule type" value="Genomic_DNA"/>
</dbReference>
<keyword evidence="2" id="KW-1185">Reference proteome</keyword>
<name>A0A346Y5W9_9ACTN</name>
<evidence type="ECO:0000313" key="1">
    <source>
        <dbReference type="EMBL" id="AXV09866.1"/>
    </source>
</evidence>
<dbReference type="Proteomes" id="UP000264006">
    <property type="component" value="Plasmid pEDY32-46I"/>
</dbReference>
<accession>A0A346Y5W9</accession>
<reference evidence="1 2" key="1">
    <citation type="submission" date="2018-09" db="EMBL/GenBank/DDBJ databases">
        <title>Complete genome sequence of Euzebya sp. DY32-46 isolated from seawater of Pacific Ocean.</title>
        <authorList>
            <person name="Xu L."/>
            <person name="Wu Y.-H."/>
            <person name="Xu X.-W."/>
        </authorList>
    </citation>
    <scope>NUCLEOTIDE SEQUENCE [LARGE SCALE GENOMIC DNA]</scope>
    <source>
        <strain evidence="1 2">DY32-46</strain>
        <plasmid evidence="2">pedy32-46i</plasmid>
    </source>
</reference>
<protein>
    <submittedName>
        <fullName evidence="1">Uncharacterized protein</fullName>
    </submittedName>
</protein>
<sequence>MMRATVPPHTGCDVVTHGCIDAADRDAPVRTRCFACGLTACRGCTVITAYFPRYGTRRVCFHCLVTHDLWTDEQVDSFIASRAFGQEAVGAPPGGFRCNRPLRRRDGNCAQQVHAPGIPCATHGTSR</sequence>
<dbReference type="KEGG" id="euz:DVS28_b0096"/>
<dbReference type="SUPFAM" id="SSF57903">
    <property type="entry name" value="FYVE/PHD zinc finger"/>
    <property type="match status" value="1"/>
</dbReference>
<organism evidence="1 2">
    <name type="scientific">Euzebya pacifica</name>
    <dbReference type="NCBI Taxonomy" id="1608957"/>
    <lineage>
        <taxon>Bacteria</taxon>
        <taxon>Bacillati</taxon>
        <taxon>Actinomycetota</taxon>
        <taxon>Nitriliruptoria</taxon>
        <taxon>Euzebyales</taxon>
    </lineage>
</organism>
<keyword evidence="1" id="KW-0614">Plasmid</keyword>
<dbReference type="AlphaFoldDB" id="A0A346Y5W9"/>
<dbReference type="InterPro" id="IPR011011">
    <property type="entry name" value="Znf_FYVE_PHD"/>
</dbReference>
<evidence type="ECO:0000313" key="2">
    <source>
        <dbReference type="Proteomes" id="UP000264006"/>
    </source>
</evidence>
<gene>
    <name evidence="1" type="ORF">DVS28_b0096</name>
</gene>